<keyword evidence="1" id="KW-0443">Lipid metabolism</keyword>
<sequence length="432" mass="49141">METINCTVKENSTQKQCDRHPSGDRLKEVYSQFSSDSTSTKNAEPALATTRFLCSKYMGGIWARAAATDYSVKPITGGMSNLLFLVELQGEEAKNANEPTKTLLRIHCQGDLNQQLTESVVFTLLSERGLGPRLLGIFPGGRFEQFIESRALTCSEISQPRFARILAPMVGRVHTLDVPITKEPQTLLVIKNWIAELEELIGERDIKITTKQAKVDVNRVPSTIRANDLYKEVEFYQKFLDVANSPIVFSHNDLQEGNFLLANGYRVEEDGVKAEGKVENNTDPMVLIDFEYASYNYRGFDFGNHLCEYAFDYSSSEAPFYEIFSDRFNDVEGRRTFATAYVDKIYELKSSAEMPHFPSDLVTGDREKDIEKVVEESILFMSLSHLFWSCWALVNAENALVQFEYGSYGRDRLALYFDAKHLLEEFIRKHSS</sequence>
<dbReference type="WBParaSite" id="MBELARI_LOCUS4247">
    <property type="protein sequence ID" value="MBELARI_LOCUS4247"/>
    <property type="gene ID" value="MBELARI_LOCUS4247"/>
</dbReference>
<dbReference type="SUPFAM" id="SSF56112">
    <property type="entry name" value="Protein kinase-like (PK-like)"/>
    <property type="match status" value="1"/>
</dbReference>
<accession>A0AAF3FCB9</accession>
<reference evidence="5" key="1">
    <citation type="submission" date="2024-02" db="UniProtKB">
        <authorList>
            <consortium name="WormBaseParasite"/>
        </authorList>
    </citation>
    <scope>IDENTIFICATION</scope>
</reference>
<comment type="similarity">
    <text evidence="3">Belongs to the choline/ethanolamine kinase family.</text>
</comment>
<dbReference type="GO" id="GO:0005737">
    <property type="term" value="C:cytoplasm"/>
    <property type="evidence" value="ECO:0007669"/>
    <property type="project" value="TreeGrafter"/>
</dbReference>
<dbReference type="InterPro" id="IPR011009">
    <property type="entry name" value="Kinase-like_dom_sf"/>
</dbReference>
<keyword evidence="2" id="KW-1208">Phospholipid metabolism</keyword>
<evidence type="ECO:0000256" key="2">
    <source>
        <dbReference type="ARBA" id="ARBA00023264"/>
    </source>
</evidence>
<keyword evidence="4" id="KW-1185">Reference proteome</keyword>
<keyword evidence="1" id="KW-0594">Phospholipid biosynthesis</keyword>
<evidence type="ECO:0000313" key="4">
    <source>
        <dbReference type="Proteomes" id="UP000887575"/>
    </source>
</evidence>
<proteinExistence type="inferred from homology"/>
<evidence type="ECO:0000256" key="1">
    <source>
        <dbReference type="ARBA" id="ARBA00023209"/>
    </source>
</evidence>
<dbReference type="PANTHER" id="PTHR22603:SF93">
    <property type="entry name" value="RE24176P"/>
    <property type="match status" value="1"/>
</dbReference>
<dbReference type="GO" id="GO:0004305">
    <property type="term" value="F:ethanolamine kinase activity"/>
    <property type="evidence" value="ECO:0007669"/>
    <property type="project" value="TreeGrafter"/>
</dbReference>
<evidence type="ECO:0000313" key="5">
    <source>
        <dbReference type="WBParaSite" id="MBELARI_LOCUS4247"/>
    </source>
</evidence>
<evidence type="ECO:0000256" key="3">
    <source>
        <dbReference type="ARBA" id="ARBA00038211"/>
    </source>
</evidence>
<dbReference type="Gene3D" id="3.90.1200.10">
    <property type="match status" value="1"/>
</dbReference>
<organism evidence="4 5">
    <name type="scientific">Mesorhabditis belari</name>
    <dbReference type="NCBI Taxonomy" id="2138241"/>
    <lineage>
        <taxon>Eukaryota</taxon>
        <taxon>Metazoa</taxon>
        <taxon>Ecdysozoa</taxon>
        <taxon>Nematoda</taxon>
        <taxon>Chromadorea</taxon>
        <taxon>Rhabditida</taxon>
        <taxon>Rhabditina</taxon>
        <taxon>Rhabditomorpha</taxon>
        <taxon>Rhabditoidea</taxon>
        <taxon>Rhabditidae</taxon>
        <taxon>Mesorhabditinae</taxon>
        <taxon>Mesorhabditis</taxon>
    </lineage>
</organism>
<dbReference type="Proteomes" id="UP000887575">
    <property type="component" value="Unassembled WGS sequence"/>
</dbReference>
<dbReference type="GO" id="GO:0004103">
    <property type="term" value="F:choline kinase activity"/>
    <property type="evidence" value="ECO:0007669"/>
    <property type="project" value="TreeGrafter"/>
</dbReference>
<dbReference type="AlphaFoldDB" id="A0AAF3FCB9"/>
<dbReference type="Pfam" id="PF01633">
    <property type="entry name" value="Choline_kinase"/>
    <property type="match status" value="1"/>
</dbReference>
<dbReference type="PANTHER" id="PTHR22603">
    <property type="entry name" value="CHOLINE/ETHANOALAMINE KINASE"/>
    <property type="match status" value="1"/>
</dbReference>
<dbReference type="GO" id="GO:0006646">
    <property type="term" value="P:phosphatidylethanolamine biosynthetic process"/>
    <property type="evidence" value="ECO:0007669"/>
    <property type="project" value="TreeGrafter"/>
</dbReference>
<protein>
    <submittedName>
        <fullName evidence="5">Choline/ethanolamine kinase</fullName>
    </submittedName>
</protein>
<dbReference type="Gene3D" id="3.30.200.20">
    <property type="entry name" value="Phosphorylase Kinase, domain 1"/>
    <property type="match status" value="1"/>
</dbReference>
<keyword evidence="1" id="KW-0444">Lipid biosynthesis</keyword>
<name>A0AAF3FCB9_9BILA</name>